<keyword evidence="1" id="KW-0433">Leucine-rich repeat</keyword>
<dbReference type="Proteomes" id="UP000801492">
    <property type="component" value="Unassembled WGS sequence"/>
</dbReference>
<protein>
    <submittedName>
        <fullName evidence="4">Uncharacterized protein</fullName>
    </submittedName>
</protein>
<evidence type="ECO:0000256" key="1">
    <source>
        <dbReference type="ARBA" id="ARBA00022614"/>
    </source>
</evidence>
<dbReference type="EMBL" id="VTPC01090739">
    <property type="protein sequence ID" value="KAF2881430.1"/>
    <property type="molecule type" value="Genomic_DNA"/>
</dbReference>
<evidence type="ECO:0000313" key="5">
    <source>
        <dbReference type="Proteomes" id="UP000801492"/>
    </source>
</evidence>
<dbReference type="Pfam" id="PF13855">
    <property type="entry name" value="LRR_8"/>
    <property type="match status" value="2"/>
</dbReference>
<keyword evidence="5" id="KW-1185">Reference proteome</keyword>
<dbReference type="SMART" id="SM00369">
    <property type="entry name" value="LRR_TYP"/>
    <property type="match status" value="6"/>
</dbReference>
<dbReference type="InterPro" id="IPR001611">
    <property type="entry name" value="Leu-rich_rpt"/>
</dbReference>
<evidence type="ECO:0000256" key="2">
    <source>
        <dbReference type="ARBA" id="ARBA00022729"/>
    </source>
</evidence>
<dbReference type="InterPro" id="IPR032675">
    <property type="entry name" value="LRR_dom_sf"/>
</dbReference>
<dbReference type="InterPro" id="IPR003591">
    <property type="entry name" value="Leu-rich_rpt_typical-subtyp"/>
</dbReference>
<evidence type="ECO:0000256" key="3">
    <source>
        <dbReference type="ARBA" id="ARBA00022737"/>
    </source>
</evidence>
<sequence length="388" mass="44359">MKKLLEMKLFNNTIENVKEGTFDGLTRLNTVALDENSIKKFSFEGNHSIRTLVIKGTMFEGLEGYKFHGLYLETLLLTHFNLSKIVLEPFNNLESLLELHLEANQINDLDENSFVGLDNLEQLNLQNNNIKVLPTRLKHLSSLQYLLLQNNSLEQLENDQFELLGNLLHLYLSTNKIVELSKHSFRGLEKLMYLDLSYNYIKVLPKEIFYHNNEIVSIDLRSNRLVNIDINVFKFNKQLECACLAAKRLAKTRKLCSEMPQEYAKNSLNESIIDEVDITFDDGVFDVVQDSEVNKDEVFEAEGPIIVNIRHLFAYLKAIKHLGFGCSFLDVEILGERRLGLESIFIYKCAMCELLGSFATEGENSSPNINEIAASGAFATGIEYFQFS</sequence>
<dbReference type="PROSITE" id="PS51450">
    <property type="entry name" value="LRR"/>
    <property type="match status" value="3"/>
</dbReference>
<comment type="caution">
    <text evidence="4">The sequence shown here is derived from an EMBL/GenBank/DDBJ whole genome shotgun (WGS) entry which is preliminary data.</text>
</comment>
<accession>A0A8K0FWH0</accession>
<proteinExistence type="predicted"/>
<dbReference type="SUPFAM" id="SSF52058">
    <property type="entry name" value="L domain-like"/>
    <property type="match status" value="1"/>
</dbReference>
<dbReference type="AlphaFoldDB" id="A0A8K0FWH0"/>
<gene>
    <name evidence="4" type="ORF">ILUMI_24716</name>
</gene>
<name>A0A8K0FWH0_IGNLU</name>
<dbReference type="InterPro" id="IPR050328">
    <property type="entry name" value="Dev_Immune_Receptor"/>
</dbReference>
<dbReference type="PANTHER" id="PTHR24373">
    <property type="entry name" value="SLIT RELATED LEUCINE-RICH REPEAT NEURONAL PROTEIN"/>
    <property type="match status" value="1"/>
</dbReference>
<dbReference type="Gene3D" id="3.80.10.10">
    <property type="entry name" value="Ribonuclease Inhibitor"/>
    <property type="match status" value="2"/>
</dbReference>
<reference evidence="4" key="1">
    <citation type="submission" date="2019-08" db="EMBL/GenBank/DDBJ databases">
        <title>The genome of the North American firefly Photinus pyralis.</title>
        <authorList>
            <consortium name="Photinus pyralis genome working group"/>
            <person name="Fallon T.R."/>
            <person name="Sander Lower S.E."/>
            <person name="Weng J.-K."/>
        </authorList>
    </citation>
    <scope>NUCLEOTIDE SEQUENCE</scope>
    <source>
        <strain evidence="4">TRF0915ILg1</strain>
        <tissue evidence="4">Whole body</tissue>
    </source>
</reference>
<keyword evidence="2" id="KW-0732">Signal</keyword>
<dbReference type="PANTHER" id="PTHR24373:SF275">
    <property type="entry name" value="TIR DOMAIN-CONTAINING PROTEIN"/>
    <property type="match status" value="1"/>
</dbReference>
<keyword evidence="3" id="KW-0677">Repeat</keyword>
<evidence type="ECO:0000313" key="4">
    <source>
        <dbReference type="EMBL" id="KAF2881430.1"/>
    </source>
</evidence>
<organism evidence="4 5">
    <name type="scientific">Ignelater luminosus</name>
    <name type="common">Cucubano</name>
    <name type="synonym">Pyrophorus luminosus</name>
    <dbReference type="NCBI Taxonomy" id="2038154"/>
    <lineage>
        <taxon>Eukaryota</taxon>
        <taxon>Metazoa</taxon>
        <taxon>Ecdysozoa</taxon>
        <taxon>Arthropoda</taxon>
        <taxon>Hexapoda</taxon>
        <taxon>Insecta</taxon>
        <taxon>Pterygota</taxon>
        <taxon>Neoptera</taxon>
        <taxon>Endopterygota</taxon>
        <taxon>Coleoptera</taxon>
        <taxon>Polyphaga</taxon>
        <taxon>Elateriformia</taxon>
        <taxon>Elateroidea</taxon>
        <taxon>Elateridae</taxon>
        <taxon>Agrypninae</taxon>
        <taxon>Pyrophorini</taxon>
        <taxon>Ignelater</taxon>
    </lineage>
</organism>
<dbReference type="OrthoDB" id="6781756at2759"/>